<keyword evidence="13" id="KW-1185">Reference proteome</keyword>
<dbReference type="InterPro" id="IPR003594">
    <property type="entry name" value="HATPase_dom"/>
</dbReference>
<evidence type="ECO:0000256" key="5">
    <source>
        <dbReference type="ARBA" id="ARBA00022679"/>
    </source>
</evidence>
<keyword evidence="9" id="KW-1133">Transmembrane helix</keyword>
<keyword evidence="5" id="KW-0808">Transferase</keyword>
<dbReference type="PROSITE" id="PS50109">
    <property type="entry name" value="HIS_KIN"/>
    <property type="match status" value="1"/>
</dbReference>
<dbReference type="InterPro" id="IPR050980">
    <property type="entry name" value="2C_sensor_his_kinase"/>
</dbReference>
<dbReference type="Gene3D" id="3.30.565.10">
    <property type="entry name" value="Histidine kinase-like ATPase, C-terminal domain"/>
    <property type="match status" value="1"/>
</dbReference>
<gene>
    <name evidence="12" type="ORF">J2045_003531</name>
</gene>
<feature type="transmembrane region" description="Helical" evidence="9">
    <location>
        <begin position="162"/>
        <end position="186"/>
    </location>
</feature>
<evidence type="ECO:0000256" key="7">
    <source>
        <dbReference type="ARBA" id="ARBA00022777"/>
    </source>
</evidence>
<evidence type="ECO:0000256" key="6">
    <source>
        <dbReference type="ARBA" id="ARBA00022741"/>
    </source>
</evidence>
<dbReference type="EC" id="2.7.13.3" evidence="3"/>
<reference evidence="12 13" key="1">
    <citation type="submission" date="2023-07" db="EMBL/GenBank/DDBJ databases">
        <title>Genomic Encyclopedia of Type Strains, Phase IV (KMG-IV): sequencing the most valuable type-strain genomes for metagenomic binning, comparative biology and taxonomic classification.</title>
        <authorList>
            <person name="Goeker M."/>
        </authorList>
    </citation>
    <scope>NUCLEOTIDE SEQUENCE [LARGE SCALE GENOMIC DNA]</scope>
    <source>
        <strain evidence="12 13">DSM 1111</strain>
    </source>
</reference>
<evidence type="ECO:0000256" key="3">
    <source>
        <dbReference type="ARBA" id="ARBA00012438"/>
    </source>
</evidence>
<dbReference type="SMART" id="SM00387">
    <property type="entry name" value="HATPase_c"/>
    <property type="match status" value="1"/>
</dbReference>
<keyword evidence="6" id="KW-0547">Nucleotide-binding</keyword>
<dbReference type="GO" id="GO:0016301">
    <property type="term" value="F:kinase activity"/>
    <property type="evidence" value="ECO:0007669"/>
    <property type="project" value="UniProtKB-KW"/>
</dbReference>
<dbReference type="RefSeq" id="WP_307375065.1">
    <property type="nucleotide sequence ID" value="NZ_JAUSUW010000011.1"/>
</dbReference>
<feature type="domain" description="HAMP" evidence="11">
    <location>
        <begin position="186"/>
        <end position="240"/>
    </location>
</feature>
<evidence type="ECO:0000256" key="2">
    <source>
        <dbReference type="ARBA" id="ARBA00004370"/>
    </source>
</evidence>
<evidence type="ECO:0000313" key="13">
    <source>
        <dbReference type="Proteomes" id="UP001238496"/>
    </source>
</evidence>
<feature type="domain" description="Histidine kinase" evidence="10">
    <location>
        <begin position="248"/>
        <end position="450"/>
    </location>
</feature>
<feature type="transmembrane region" description="Helical" evidence="9">
    <location>
        <begin position="12"/>
        <end position="32"/>
    </location>
</feature>
<keyword evidence="9" id="KW-0812">Transmembrane</keyword>
<comment type="subcellular location">
    <subcellularLocation>
        <location evidence="2">Membrane</location>
    </subcellularLocation>
</comment>
<keyword evidence="4" id="KW-0597">Phosphoprotein</keyword>
<keyword evidence="9" id="KW-0472">Membrane</keyword>
<dbReference type="PROSITE" id="PS50885">
    <property type="entry name" value="HAMP"/>
    <property type="match status" value="1"/>
</dbReference>
<dbReference type="PRINTS" id="PR00344">
    <property type="entry name" value="BCTRLSENSOR"/>
</dbReference>
<comment type="catalytic activity">
    <reaction evidence="1">
        <text>ATP + protein L-histidine = ADP + protein N-phospho-L-histidine.</text>
        <dbReference type="EC" id="2.7.13.3"/>
    </reaction>
</comment>
<sequence length="451" mass="48736">MASVTPARRLIAIILVLLLILWLLMVMGAYLGKNWEEESFRPSPERLAAIVEAVELARPEQRATLLSALNAPVLSLSVVSPTDQPQAGEALRAVDEQLIDRYRDALGGGRSLVAAIYKVPASSGDMPRIAWRDKTMLEFRIGMRTGETLVVRNTSPVLVTAFGLPIGLTAGLTGTLAALMALLALYREIKPLGELARAVDRIDLNGGTIALPDTRRQSAEIKALVVAFDQLQQRLSQLLRSRMTMIAGISHDVRTFATRLRLRVDAIADEAKRERAVSDISDMIRMLDDALLAAQVGAGDLPQELVDLSVLAREESNDRRLIGLSVSFTDQTGARQPLVLADPLSMRRVIGNLIDNAVKYGHRARVSVAIDQTYAVLCVEDDGPGISPEQATLFTEPFVRGEGSRSRDTGGAGLGLAIAKSLIQAHGGTLQFGMAPQGGARITVQIPIYEI</sequence>
<dbReference type="Pfam" id="PF02518">
    <property type="entry name" value="HATPase_c"/>
    <property type="match status" value="1"/>
</dbReference>
<accession>A0ABU0GBJ3</accession>
<dbReference type="InterPro" id="IPR005467">
    <property type="entry name" value="His_kinase_dom"/>
</dbReference>
<dbReference type="SUPFAM" id="SSF47384">
    <property type="entry name" value="Homodimeric domain of signal transducing histidine kinase"/>
    <property type="match status" value="1"/>
</dbReference>
<evidence type="ECO:0000256" key="9">
    <source>
        <dbReference type="SAM" id="Phobius"/>
    </source>
</evidence>
<evidence type="ECO:0000259" key="11">
    <source>
        <dbReference type="PROSITE" id="PS50885"/>
    </source>
</evidence>
<protein>
    <recommendedName>
        <fullName evidence="3">histidine kinase</fullName>
        <ecNumber evidence="3">2.7.13.3</ecNumber>
    </recommendedName>
</protein>
<dbReference type="SUPFAM" id="SSF55874">
    <property type="entry name" value="ATPase domain of HSP90 chaperone/DNA topoisomerase II/histidine kinase"/>
    <property type="match status" value="1"/>
</dbReference>
<dbReference type="Gene3D" id="1.10.287.130">
    <property type="match status" value="1"/>
</dbReference>
<dbReference type="PANTHER" id="PTHR44936:SF10">
    <property type="entry name" value="SENSOR PROTEIN RSTB"/>
    <property type="match status" value="1"/>
</dbReference>
<comment type="caution">
    <text evidence="12">The sequence shown here is derived from an EMBL/GenBank/DDBJ whole genome shotgun (WGS) entry which is preliminary data.</text>
</comment>
<evidence type="ECO:0000313" key="12">
    <source>
        <dbReference type="EMBL" id="MDQ0422483.1"/>
    </source>
</evidence>
<name>A0ABU0GBJ3_9HYPH</name>
<dbReference type="PANTHER" id="PTHR44936">
    <property type="entry name" value="SENSOR PROTEIN CREC"/>
    <property type="match status" value="1"/>
</dbReference>
<dbReference type="InterPro" id="IPR003660">
    <property type="entry name" value="HAMP_dom"/>
</dbReference>
<proteinExistence type="predicted"/>
<dbReference type="CDD" id="cd00075">
    <property type="entry name" value="HATPase"/>
    <property type="match status" value="1"/>
</dbReference>
<dbReference type="Proteomes" id="UP001238496">
    <property type="component" value="Unassembled WGS sequence"/>
</dbReference>
<evidence type="ECO:0000256" key="4">
    <source>
        <dbReference type="ARBA" id="ARBA00022553"/>
    </source>
</evidence>
<evidence type="ECO:0000256" key="1">
    <source>
        <dbReference type="ARBA" id="ARBA00000085"/>
    </source>
</evidence>
<dbReference type="InterPro" id="IPR004358">
    <property type="entry name" value="Sig_transdc_His_kin-like_C"/>
</dbReference>
<evidence type="ECO:0000256" key="8">
    <source>
        <dbReference type="ARBA" id="ARBA00022840"/>
    </source>
</evidence>
<dbReference type="EMBL" id="JAUSUW010000011">
    <property type="protein sequence ID" value="MDQ0422483.1"/>
    <property type="molecule type" value="Genomic_DNA"/>
</dbReference>
<keyword evidence="7 12" id="KW-0418">Kinase</keyword>
<keyword evidence="8" id="KW-0067">ATP-binding</keyword>
<organism evidence="12 13">
    <name type="scientific">Peteryoungia aggregata LMG 23059</name>
    <dbReference type="NCBI Taxonomy" id="1368425"/>
    <lineage>
        <taxon>Bacteria</taxon>
        <taxon>Pseudomonadati</taxon>
        <taxon>Pseudomonadota</taxon>
        <taxon>Alphaproteobacteria</taxon>
        <taxon>Hyphomicrobiales</taxon>
        <taxon>Rhizobiaceae</taxon>
        <taxon>Peteryoungia</taxon>
    </lineage>
</organism>
<evidence type="ECO:0000259" key="10">
    <source>
        <dbReference type="PROSITE" id="PS50109"/>
    </source>
</evidence>
<dbReference type="InterPro" id="IPR036097">
    <property type="entry name" value="HisK_dim/P_sf"/>
</dbReference>
<dbReference type="InterPro" id="IPR036890">
    <property type="entry name" value="HATPase_C_sf"/>
</dbReference>